<feature type="compositionally biased region" description="Basic and acidic residues" evidence="2">
    <location>
        <begin position="406"/>
        <end position="416"/>
    </location>
</feature>
<accession>A0A1A5IIM3</accession>
<dbReference type="Proteomes" id="UP000093748">
    <property type="component" value="Unassembled WGS sequence"/>
</dbReference>
<dbReference type="OrthoDB" id="345640at2"/>
<keyword evidence="3" id="KW-1133">Transmembrane helix</keyword>
<dbReference type="Gene3D" id="3.30.1330.60">
    <property type="entry name" value="OmpA-like domain"/>
    <property type="match status" value="1"/>
</dbReference>
<dbReference type="AlphaFoldDB" id="A0A1A5IIM3"/>
<dbReference type="PRINTS" id="PR01023">
    <property type="entry name" value="NAFLGMOTY"/>
</dbReference>
<feature type="domain" description="OmpA-like" evidence="4">
    <location>
        <begin position="318"/>
        <end position="442"/>
    </location>
</feature>
<dbReference type="CDD" id="cd07185">
    <property type="entry name" value="OmpA_C-like"/>
    <property type="match status" value="1"/>
</dbReference>
<proteinExistence type="predicted"/>
<dbReference type="SUPFAM" id="SSF103088">
    <property type="entry name" value="OmpA-like"/>
    <property type="match status" value="1"/>
</dbReference>
<evidence type="ECO:0000313" key="6">
    <source>
        <dbReference type="Proteomes" id="UP000093748"/>
    </source>
</evidence>
<dbReference type="NCBIfam" id="NF038228">
    <property type="entry name" value="IcmH_DotU_IVB"/>
    <property type="match status" value="1"/>
</dbReference>
<evidence type="ECO:0000313" key="5">
    <source>
        <dbReference type="EMBL" id="OBP78910.1"/>
    </source>
</evidence>
<dbReference type="Pfam" id="PF09850">
    <property type="entry name" value="DotU"/>
    <property type="match status" value="1"/>
</dbReference>
<dbReference type="PROSITE" id="PS51123">
    <property type="entry name" value="OMPA_2"/>
    <property type="match status" value="1"/>
</dbReference>
<dbReference type="EMBL" id="LZTJ01000005">
    <property type="protein sequence ID" value="OBP78910.1"/>
    <property type="molecule type" value="Genomic_DNA"/>
</dbReference>
<dbReference type="InterPro" id="IPR017733">
    <property type="entry name" value="OmpA-like_dom_proteobacteria"/>
</dbReference>
<name>A0A1A5IIM3_RHILI</name>
<feature type="region of interest" description="Disordered" evidence="2">
    <location>
        <begin position="406"/>
        <end position="426"/>
    </location>
</feature>
<gene>
    <name evidence="5" type="ORF">BAE39_29295</name>
</gene>
<dbReference type="NCBIfam" id="TIGR03349">
    <property type="entry name" value="IV_VI_DotU"/>
    <property type="match status" value="1"/>
</dbReference>
<dbReference type="NCBIfam" id="TIGR03350">
    <property type="entry name" value="type_VI_ompA"/>
    <property type="match status" value="1"/>
</dbReference>
<dbReference type="Pfam" id="PF00691">
    <property type="entry name" value="OmpA"/>
    <property type="match status" value="1"/>
</dbReference>
<dbReference type="InterPro" id="IPR036737">
    <property type="entry name" value="OmpA-like_sf"/>
</dbReference>
<dbReference type="PANTHER" id="PTHR38033">
    <property type="entry name" value="MEMBRANE PROTEIN-RELATED"/>
    <property type="match status" value="1"/>
</dbReference>
<organism evidence="5 6">
    <name type="scientific">Rhizobium loti</name>
    <name type="common">Mesorhizobium loti</name>
    <dbReference type="NCBI Taxonomy" id="381"/>
    <lineage>
        <taxon>Bacteria</taxon>
        <taxon>Pseudomonadati</taxon>
        <taxon>Pseudomonadota</taxon>
        <taxon>Alphaproteobacteria</taxon>
        <taxon>Hyphomicrobiales</taxon>
        <taxon>Phyllobacteriaceae</taxon>
        <taxon>Mesorhizobium</taxon>
    </lineage>
</organism>
<comment type="caution">
    <text evidence="5">The sequence shown here is derived from an EMBL/GenBank/DDBJ whole genome shotgun (WGS) entry which is preliminary data.</text>
</comment>
<reference evidence="6" key="1">
    <citation type="submission" date="2016-06" db="EMBL/GenBank/DDBJ databases">
        <title>NZP2037 Pacbio-Illumina hybrid assembly.</title>
        <authorList>
            <person name="Ramsay J.P."/>
        </authorList>
    </citation>
    <scope>NUCLEOTIDE SEQUENCE [LARGE SCALE GENOMIC DNA]</scope>
    <source>
        <strain evidence="6">R7ANS::ICEMlSym2042</strain>
    </source>
</reference>
<sequence>MSRDDPFGLSEDRERTRIRLAGAAPRPMAPLAPGAPVKRARAHPNTLINIFAPLLEFAPELESALAPENPEAMRTRLLDELVQARDAAMAAGSSLERADQAAWAVAALLDDLALNTPWGGASAWPRQPLVVMLRGDVDAGTQFFTRLDELERHPNRDREMLELQYYCLALGFRGKYRVPGRAGDRSLNAVRVAAARFLRNADAEDAPLSPNWKGVIASDEPQRFIVPIWVMALAAVVVAAVAYIGLSMSLSSQAVELSALVRTLPPASRADVARAAPKQDAPAPEPPQPVDFALLPAFKAEAPASLKDALSGTESVSLAKLIIQSSNPELFQSSRPTLSQGYEPLIQSIAKVILANQELIGNITIVGHTDNVRLQRSNPLASNQRLSEARAQTIADLLVQAGVPQERIHSEGRADSDPVADNSTREGRALNRRVEVLVEKRL</sequence>
<feature type="transmembrane region" description="Helical" evidence="3">
    <location>
        <begin position="224"/>
        <end position="246"/>
    </location>
</feature>
<dbReference type="GeneID" id="66682740"/>
<dbReference type="Gene3D" id="1.25.40.590">
    <property type="entry name" value="Type IV / VI secretion system, DotU"/>
    <property type="match status" value="1"/>
</dbReference>
<keyword evidence="3" id="KW-0812">Transmembrane</keyword>
<evidence type="ECO:0000256" key="1">
    <source>
        <dbReference type="PROSITE-ProRule" id="PRU00473"/>
    </source>
</evidence>
<evidence type="ECO:0000259" key="4">
    <source>
        <dbReference type="PROSITE" id="PS51123"/>
    </source>
</evidence>
<protein>
    <recommendedName>
        <fullName evidence="4">OmpA-like domain-containing protein</fullName>
    </recommendedName>
</protein>
<dbReference type="PANTHER" id="PTHR38033:SF1">
    <property type="entry name" value="DOTU FAMILY TYPE IV_VI SECRETION SYSTEM PROTEIN"/>
    <property type="match status" value="1"/>
</dbReference>
<dbReference type="InterPro" id="IPR017732">
    <property type="entry name" value="T4/T6SS_DotU"/>
</dbReference>
<keyword evidence="1 3" id="KW-0472">Membrane</keyword>
<dbReference type="InterPro" id="IPR006665">
    <property type="entry name" value="OmpA-like"/>
</dbReference>
<dbReference type="GO" id="GO:0016020">
    <property type="term" value="C:membrane"/>
    <property type="evidence" value="ECO:0007669"/>
    <property type="project" value="UniProtKB-UniRule"/>
</dbReference>
<evidence type="ECO:0000256" key="3">
    <source>
        <dbReference type="SAM" id="Phobius"/>
    </source>
</evidence>
<evidence type="ECO:0000256" key="2">
    <source>
        <dbReference type="SAM" id="MobiDB-lite"/>
    </source>
</evidence>
<dbReference type="InterPro" id="IPR038522">
    <property type="entry name" value="T4/T6SS_DotU_sf"/>
</dbReference>
<dbReference type="RefSeq" id="WP_010910852.1">
    <property type="nucleotide sequence ID" value="NZ_LZTH01000006.1"/>
</dbReference>